<feature type="domain" description="Glycosyl hydrolase family 13 catalytic" evidence="5">
    <location>
        <begin position="183"/>
        <end position="592"/>
    </location>
</feature>
<dbReference type="Gene3D" id="3.20.20.80">
    <property type="entry name" value="Glycosidases"/>
    <property type="match status" value="1"/>
</dbReference>
<dbReference type="Proteomes" id="UP000036471">
    <property type="component" value="Unassembled WGS sequence"/>
</dbReference>
<proteinExistence type="inferred from homology"/>
<protein>
    <submittedName>
        <fullName evidence="6">Glycogen debranching protein</fullName>
    </submittedName>
</protein>
<dbReference type="InterPro" id="IPR006047">
    <property type="entry name" value="GH13_cat_dom"/>
</dbReference>
<dbReference type="InterPro" id="IPR013780">
    <property type="entry name" value="Glyco_hydro_b"/>
</dbReference>
<dbReference type="SUPFAM" id="SSF51011">
    <property type="entry name" value="Glycosyl hydrolase domain"/>
    <property type="match status" value="1"/>
</dbReference>
<evidence type="ECO:0000256" key="1">
    <source>
        <dbReference type="ARBA" id="ARBA00008061"/>
    </source>
</evidence>
<dbReference type="SMART" id="SM00642">
    <property type="entry name" value="Aamy"/>
    <property type="match status" value="1"/>
</dbReference>
<keyword evidence="2" id="KW-0378">Hydrolase</keyword>
<feature type="region of interest" description="Disordered" evidence="4">
    <location>
        <begin position="487"/>
        <end position="513"/>
    </location>
</feature>
<dbReference type="InterPro" id="IPR004193">
    <property type="entry name" value="Glyco_hydro_13_N"/>
</dbReference>
<dbReference type="InterPro" id="IPR044505">
    <property type="entry name" value="GlgX_Isoamylase_N_E_set"/>
</dbReference>
<dbReference type="SUPFAM" id="SSF81296">
    <property type="entry name" value="E set domains"/>
    <property type="match status" value="1"/>
</dbReference>
<dbReference type="InterPro" id="IPR011837">
    <property type="entry name" value="Glycogen_debranch_GlgX"/>
</dbReference>
<keyword evidence="7" id="KW-1185">Reference proteome</keyword>
<name>A0ABR5HHQ0_9HYPH</name>
<dbReference type="InterPro" id="IPR013783">
    <property type="entry name" value="Ig-like_fold"/>
</dbReference>
<evidence type="ECO:0000313" key="7">
    <source>
        <dbReference type="Proteomes" id="UP000036471"/>
    </source>
</evidence>
<dbReference type="CDD" id="cd11326">
    <property type="entry name" value="AmyAc_Glg_debranch"/>
    <property type="match status" value="1"/>
</dbReference>
<dbReference type="Pfam" id="PF21331">
    <property type="entry name" value="Isoamylase_C"/>
    <property type="match status" value="1"/>
</dbReference>
<evidence type="ECO:0000259" key="5">
    <source>
        <dbReference type="SMART" id="SM00642"/>
    </source>
</evidence>
<comment type="similarity">
    <text evidence="1">Belongs to the glycosyl hydrolase 13 family.</text>
</comment>
<organism evidence="6 7">
    <name type="scientific">Methylobacterium indicum</name>
    <dbReference type="NCBI Taxonomy" id="1775910"/>
    <lineage>
        <taxon>Bacteria</taxon>
        <taxon>Pseudomonadati</taxon>
        <taxon>Pseudomonadota</taxon>
        <taxon>Alphaproteobacteria</taxon>
        <taxon>Hyphomicrobiales</taxon>
        <taxon>Methylobacteriaceae</taxon>
        <taxon>Methylobacterium</taxon>
    </lineage>
</organism>
<evidence type="ECO:0000256" key="4">
    <source>
        <dbReference type="SAM" id="MobiDB-lite"/>
    </source>
</evidence>
<evidence type="ECO:0000256" key="2">
    <source>
        <dbReference type="ARBA" id="ARBA00022801"/>
    </source>
</evidence>
<feature type="compositionally biased region" description="Basic and acidic residues" evidence="4">
    <location>
        <begin position="487"/>
        <end position="501"/>
    </location>
</feature>
<dbReference type="CDD" id="cd02856">
    <property type="entry name" value="E_set_GDE_Isoamylase_N"/>
    <property type="match status" value="1"/>
</dbReference>
<sequence>MELTSKPAPAAPAASPLVRATRNISEGQPFPLGATWDGLGVNFALFSAHATKVELCLFDDTGETEIERIELPEYTDEVWHGYLPDARPGTIYGYRVHGPYEPEAGHRFNPNKLLLDPYAKALVGSVTWNPALFGYVMESGDDTTFDTRDSAPFTRKCRVIDPAFTWGRDQKPNVPWDKTVFYETHVKGFTKLHPAVPERLRGTYAGLGTPEVLAYIRSLGVTSVELLPIHSFVNDSYLLEKDLVNYWGYNTLSFFAPARRYAAVPDFAFSEFKEMVARMHGAGLEVILDVVYNHTAEGNEKGPTLSFKGIDNASYYRLLPDQKRYYINDTGTGNTVNLSHPRVLQMVTDSLRYWATEMRVDGFRFDLATILGREPYGFDEGGGFLDSCRQDPVLSSVKLIAEPWDCGPGGYQVGGFPPGWAEWNDRFRDEVRGYWKGDEGLLPALASRLTGSADKFNKRGRRPWASVNFITAHDGFTLADTVSYNEKHNTANGEDNRDGHSHNLSYNYGAEGPTDDPEIKAVRLRQMRNLLATLLLSRGTPMLLAGDEFARTQRGNNNAYCQDNAISWIDWEGIGEDERDLAEFTQRLLILRRSLPMLSRGRFLTGAYDAELGVKDVSWLTPSGTDMTPENWNDGGARALAVVLDGRAQSSGIHRRGGEATLMLLFNAHHDMVEFTLPEVVGGDAWMRVLDTNLPDTQDLARFAVGDTYAVTGRSMLMFVLRPTDVDHASETWRSYQHVIQAFERAESESVAFGLPHEG</sequence>
<comment type="caution">
    <text evidence="6">The sequence shown here is derived from an EMBL/GenBank/DDBJ whole genome shotgun (WGS) entry which is preliminary data.</text>
</comment>
<keyword evidence="3" id="KW-0326">Glycosidase</keyword>
<evidence type="ECO:0000313" key="6">
    <source>
        <dbReference type="EMBL" id="KMO26124.1"/>
    </source>
</evidence>
<evidence type="ECO:0000256" key="3">
    <source>
        <dbReference type="ARBA" id="ARBA00023295"/>
    </source>
</evidence>
<reference evidence="6 7" key="1">
    <citation type="submission" date="2014-11" db="EMBL/GenBank/DDBJ databases">
        <title>Comparative genomics of Methylobacterium species.</title>
        <authorList>
            <person name="Chaudhry V."/>
            <person name="Patil P.B."/>
        </authorList>
    </citation>
    <scope>NUCLEOTIDE SEQUENCE [LARGE SCALE GENOMIC DNA]</scope>
    <source>
        <strain evidence="6 7">SE3.6</strain>
    </source>
</reference>
<dbReference type="Pfam" id="PF02922">
    <property type="entry name" value="CBM_48"/>
    <property type="match status" value="1"/>
</dbReference>
<dbReference type="Gene3D" id="2.60.40.10">
    <property type="entry name" value="Immunoglobulins"/>
    <property type="match status" value="1"/>
</dbReference>
<dbReference type="InterPro" id="IPR048644">
    <property type="entry name" value="Isoamylase_C"/>
</dbReference>
<dbReference type="Pfam" id="PF00128">
    <property type="entry name" value="Alpha-amylase"/>
    <property type="match status" value="1"/>
</dbReference>
<gene>
    <name evidence="6" type="ORF">QR79_04245</name>
</gene>
<dbReference type="EMBL" id="JTHG01000033">
    <property type="protein sequence ID" value="KMO26124.1"/>
    <property type="molecule type" value="Genomic_DNA"/>
</dbReference>
<dbReference type="InterPro" id="IPR017853">
    <property type="entry name" value="GH"/>
</dbReference>
<dbReference type="SUPFAM" id="SSF51445">
    <property type="entry name" value="(Trans)glycosidases"/>
    <property type="match status" value="1"/>
</dbReference>
<accession>A0ABR5HHQ0</accession>
<dbReference type="Gene3D" id="2.60.40.1180">
    <property type="entry name" value="Golgi alpha-mannosidase II"/>
    <property type="match status" value="1"/>
</dbReference>
<dbReference type="NCBIfam" id="TIGR02100">
    <property type="entry name" value="glgX_debranch"/>
    <property type="match status" value="1"/>
</dbReference>
<dbReference type="PANTHER" id="PTHR43002">
    <property type="entry name" value="GLYCOGEN DEBRANCHING ENZYME"/>
    <property type="match status" value="1"/>
</dbReference>
<dbReference type="InterPro" id="IPR014756">
    <property type="entry name" value="Ig_E-set"/>
</dbReference>